<accession>A0A5J4SN48</accession>
<feature type="transmembrane region" description="Helical" evidence="1">
    <location>
        <begin position="14"/>
        <end position="33"/>
    </location>
</feature>
<dbReference type="GO" id="GO:0042910">
    <property type="term" value="F:xenobiotic transmembrane transporter activity"/>
    <property type="evidence" value="ECO:0007669"/>
    <property type="project" value="TreeGrafter"/>
</dbReference>
<feature type="transmembrane region" description="Helical" evidence="1">
    <location>
        <begin position="39"/>
        <end position="68"/>
    </location>
</feature>
<dbReference type="Gene3D" id="1.20.1640.10">
    <property type="entry name" value="Multidrug efflux transporter AcrB transmembrane domain"/>
    <property type="match status" value="1"/>
</dbReference>
<dbReference type="GO" id="GO:0005886">
    <property type="term" value="C:plasma membrane"/>
    <property type="evidence" value="ECO:0007669"/>
    <property type="project" value="TreeGrafter"/>
</dbReference>
<keyword evidence="1" id="KW-1133">Transmembrane helix</keyword>
<keyword evidence="1" id="KW-0472">Membrane</keyword>
<dbReference type="InterPro" id="IPR001036">
    <property type="entry name" value="Acrflvin-R"/>
</dbReference>
<gene>
    <name evidence="2" type="ORF">EZS27_004944</name>
</gene>
<reference evidence="2" key="1">
    <citation type="submission" date="2019-03" db="EMBL/GenBank/DDBJ databases">
        <title>Single cell metagenomics reveals metabolic interactions within the superorganism composed of flagellate Streblomastix strix and complex community of Bacteroidetes bacteria on its surface.</title>
        <authorList>
            <person name="Treitli S.C."/>
            <person name="Kolisko M."/>
            <person name="Husnik F."/>
            <person name="Keeling P."/>
            <person name="Hampl V."/>
        </authorList>
    </citation>
    <scope>NUCLEOTIDE SEQUENCE</scope>
    <source>
        <strain evidence="2">STM</strain>
    </source>
</reference>
<protein>
    <recommendedName>
        <fullName evidence="3">Multidrug resistance protein MdtC</fullName>
    </recommendedName>
</protein>
<proteinExistence type="predicted"/>
<evidence type="ECO:0008006" key="3">
    <source>
        <dbReference type="Google" id="ProtNLM"/>
    </source>
</evidence>
<dbReference type="AlphaFoldDB" id="A0A5J4SN48"/>
<dbReference type="PANTHER" id="PTHR32063:SF28">
    <property type="entry name" value="BLR2861 PROTEIN"/>
    <property type="match status" value="1"/>
</dbReference>
<dbReference type="PANTHER" id="PTHR32063">
    <property type="match status" value="1"/>
</dbReference>
<dbReference type="Pfam" id="PF00873">
    <property type="entry name" value="ACR_tran"/>
    <property type="match status" value="1"/>
</dbReference>
<name>A0A5J4SN48_9ZZZZ</name>
<dbReference type="SUPFAM" id="SSF82866">
    <property type="entry name" value="Multidrug efflux transporter AcrB transmembrane domain"/>
    <property type="match status" value="1"/>
</dbReference>
<organism evidence="2">
    <name type="scientific">termite gut metagenome</name>
    <dbReference type="NCBI Taxonomy" id="433724"/>
    <lineage>
        <taxon>unclassified sequences</taxon>
        <taxon>metagenomes</taxon>
        <taxon>organismal metagenomes</taxon>
    </lineage>
</organism>
<sequence length="78" mass="8213">IAICDAAKQRLRPILMTSASTILGLLPLVYASAEGANGRIAMGIAVVGGMLVSTLLTMFIVPAMYSFISTNLNQITKQ</sequence>
<evidence type="ECO:0000256" key="1">
    <source>
        <dbReference type="SAM" id="Phobius"/>
    </source>
</evidence>
<feature type="non-terminal residue" evidence="2">
    <location>
        <position position="1"/>
    </location>
</feature>
<evidence type="ECO:0000313" key="2">
    <source>
        <dbReference type="EMBL" id="KAA6347614.1"/>
    </source>
</evidence>
<keyword evidence="1" id="KW-0812">Transmembrane</keyword>
<comment type="caution">
    <text evidence="2">The sequence shown here is derived from an EMBL/GenBank/DDBJ whole genome shotgun (WGS) entry which is preliminary data.</text>
</comment>
<dbReference type="EMBL" id="SNRY01000090">
    <property type="protein sequence ID" value="KAA6347614.1"/>
    <property type="molecule type" value="Genomic_DNA"/>
</dbReference>